<evidence type="ECO:0000256" key="5">
    <source>
        <dbReference type="ARBA" id="ARBA00023136"/>
    </source>
</evidence>
<keyword evidence="3 6" id="KW-0812">Transmembrane</keyword>
<feature type="transmembrane region" description="Helical" evidence="6">
    <location>
        <begin position="252"/>
        <end position="275"/>
    </location>
</feature>
<feature type="transmembrane region" description="Helical" evidence="6">
    <location>
        <begin position="478"/>
        <end position="499"/>
    </location>
</feature>
<feature type="transmembrane region" description="Helical" evidence="6">
    <location>
        <begin position="389"/>
        <end position="408"/>
    </location>
</feature>
<dbReference type="PANTHER" id="PTHR30619">
    <property type="entry name" value="DNA INTERNALIZATION/COMPETENCE PROTEIN COMEC/REC2"/>
    <property type="match status" value="1"/>
</dbReference>
<feature type="transmembrane region" description="Helical" evidence="6">
    <location>
        <begin position="420"/>
        <end position="445"/>
    </location>
</feature>
<feature type="transmembrane region" description="Helical" evidence="6">
    <location>
        <begin position="7"/>
        <end position="25"/>
    </location>
</feature>
<organism evidence="9 10">
    <name type="scientific">Aequorivita echinoideorum</name>
    <dbReference type="NCBI Taxonomy" id="1549647"/>
    <lineage>
        <taxon>Bacteria</taxon>
        <taxon>Pseudomonadati</taxon>
        <taxon>Bacteroidota</taxon>
        <taxon>Flavobacteriia</taxon>
        <taxon>Flavobacteriales</taxon>
        <taxon>Flavobacteriaceae</taxon>
        <taxon>Aequorivita</taxon>
    </lineage>
</organism>
<evidence type="ECO:0000259" key="8">
    <source>
        <dbReference type="Pfam" id="PF13567"/>
    </source>
</evidence>
<keyword evidence="5 6" id="KW-0472">Membrane</keyword>
<dbReference type="Proteomes" id="UP001297092">
    <property type="component" value="Unassembled WGS sequence"/>
</dbReference>
<gene>
    <name evidence="9" type="ORF">KIV10_00055</name>
</gene>
<feature type="transmembrane region" description="Helical" evidence="6">
    <location>
        <begin position="287"/>
        <end position="303"/>
    </location>
</feature>
<evidence type="ECO:0000256" key="4">
    <source>
        <dbReference type="ARBA" id="ARBA00022989"/>
    </source>
</evidence>
<feature type="domain" description="DUF4131" evidence="8">
    <location>
        <begin position="28"/>
        <end position="187"/>
    </location>
</feature>
<feature type="transmembrane region" description="Helical" evidence="6">
    <location>
        <begin position="58"/>
        <end position="75"/>
    </location>
</feature>
<evidence type="ECO:0000313" key="9">
    <source>
        <dbReference type="EMBL" id="MBT0606560.1"/>
    </source>
</evidence>
<protein>
    <submittedName>
        <fullName evidence="9">ComEC/Rec2 family competence protein</fullName>
    </submittedName>
</protein>
<evidence type="ECO:0000256" key="2">
    <source>
        <dbReference type="ARBA" id="ARBA00022475"/>
    </source>
</evidence>
<name>A0ABS5S063_9FLAO</name>
<feature type="transmembrane region" description="Helical" evidence="6">
    <location>
        <begin position="337"/>
        <end position="369"/>
    </location>
</feature>
<reference evidence="9 10" key="1">
    <citation type="submission" date="2021-05" db="EMBL/GenBank/DDBJ databases">
        <title>Aequorivita echinoideorum JCM 30378 genome.</title>
        <authorList>
            <person name="Zhang H."/>
            <person name="Li C."/>
        </authorList>
    </citation>
    <scope>NUCLEOTIDE SEQUENCE [LARGE SCALE GENOMIC DNA]</scope>
    <source>
        <strain evidence="9 10">JCM30378</strain>
    </source>
</reference>
<keyword evidence="10" id="KW-1185">Reference proteome</keyword>
<keyword evidence="4 6" id="KW-1133">Transmembrane helix</keyword>
<evidence type="ECO:0000256" key="3">
    <source>
        <dbReference type="ARBA" id="ARBA00022692"/>
    </source>
</evidence>
<keyword evidence="2" id="KW-1003">Cell membrane</keyword>
<accession>A0ABS5S063</accession>
<dbReference type="RefSeq" id="WP_214111447.1">
    <property type="nucleotide sequence ID" value="NZ_JAHCTB010000001.1"/>
</dbReference>
<feature type="domain" description="ComEC/Rec2-related protein" evidence="7">
    <location>
        <begin position="232"/>
        <end position="500"/>
    </location>
</feature>
<evidence type="ECO:0000259" key="7">
    <source>
        <dbReference type="Pfam" id="PF03772"/>
    </source>
</evidence>
<dbReference type="EMBL" id="JAHCTB010000001">
    <property type="protein sequence ID" value="MBT0606560.1"/>
    <property type="molecule type" value="Genomic_DNA"/>
</dbReference>
<dbReference type="Pfam" id="PF03772">
    <property type="entry name" value="Competence"/>
    <property type="match status" value="1"/>
</dbReference>
<comment type="caution">
    <text evidence="9">The sequence shown here is derived from an EMBL/GenBank/DDBJ whole genome shotgun (WGS) entry which is preliminary data.</text>
</comment>
<proteinExistence type="predicted"/>
<sequence length="673" mass="77559">MKFINFAVVKFVLLLISGILTAHFFTASLLFLTILIPLFVILFGVFLYDRKQLFQTKYFAIITYLCFFSLGYFSYQIRLPQFQKNHYSKCISENKSEFIQLKIEQQLKPDNYNHKYIAKVLKVGKTRSQGKVLYIVLKDSLKEIFKPDELVMVYSNISEIPKPLNPYQFDYSKYMASLGVYGQIKSSHNQILSLKKGKPTIKGTAENVRQFVIHKLEKTDLKRPQRGILQALILGDKKDVDKQLYTEYASAGAVHILAVSGLHVGIIYMILGFLLRPLHYFRYGNSIKYGLIILLLWGFAMLSGLSPSVTRAVTMFSFFALAQIVDRPTNSMNTLFLSLLALLTFNPLWLFQVGFQLSYLAVFFIIWLYPKLYRLGYSNKWYLRKGWSIISVTLCAQLGVLPLTLYYFHQFPGLFLVTNLAILPFLMALMCFGIIVTLFAVVWTVPNWLAFAYNSTIEYLNKLIHWVSVQDEFLFRDIHFSEAKVIGSYFAIAAAVLLWKHFSFRRLAVSLASISLLIGIFVWDEYQNSSNEFVVFHKNRSSIIGIKTGNEFIYFKNDTFNQKENFPLKPYMVSRNITKYSEMKIPKIFSFNHRNILIVDSLGIYPKSENIHTVVLSNSPKINLSRLIDSLKPKQIIADGNNYRSYVARWEASCLAKKIPFVHTAKTGAIVVE</sequence>
<comment type="subcellular location">
    <subcellularLocation>
        <location evidence="1">Cell membrane</location>
        <topology evidence="1">Multi-pass membrane protein</topology>
    </subcellularLocation>
</comment>
<dbReference type="InterPro" id="IPR025405">
    <property type="entry name" value="DUF4131"/>
</dbReference>
<dbReference type="PANTHER" id="PTHR30619:SF1">
    <property type="entry name" value="RECOMBINATION PROTEIN 2"/>
    <property type="match status" value="1"/>
</dbReference>
<dbReference type="InterPro" id="IPR052159">
    <property type="entry name" value="Competence_DNA_uptake"/>
</dbReference>
<evidence type="ECO:0000256" key="6">
    <source>
        <dbReference type="SAM" id="Phobius"/>
    </source>
</evidence>
<feature type="transmembrane region" description="Helical" evidence="6">
    <location>
        <begin position="31"/>
        <end position="49"/>
    </location>
</feature>
<evidence type="ECO:0000313" key="10">
    <source>
        <dbReference type="Proteomes" id="UP001297092"/>
    </source>
</evidence>
<evidence type="ECO:0000256" key="1">
    <source>
        <dbReference type="ARBA" id="ARBA00004651"/>
    </source>
</evidence>
<dbReference type="InterPro" id="IPR004477">
    <property type="entry name" value="ComEC_N"/>
</dbReference>
<dbReference type="NCBIfam" id="TIGR00360">
    <property type="entry name" value="ComEC_N-term"/>
    <property type="match status" value="1"/>
</dbReference>
<dbReference type="Pfam" id="PF13567">
    <property type="entry name" value="DUF4131"/>
    <property type="match status" value="1"/>
</dbReference>